<dbReference type="HOGENOM" id="CLU_046519_1_1_11"/>
<dbReference type="SUPFAM" id="SSF117396">
    <property type="entry name" value="TM1631-like"/>
    <property type="match status" value="1"/>
</dbReference>
<name>A0A0A1DP34_NOCSI</name>
<dbReference type="GeneID" id="96610860"/>
<gene>
    <name evidence="1" type="ORF">KR76_18810</name>
</gene>
<dbReference type="EMBL" id="CP009896">
    <property type="protein sequence ID" value="AIY18308.1"/>
    <property type="molecule type" value="Genomic_DNA"/>
</dbReference>
<accession>A0A0A1DP34</accession>
<dbReference type="Proteomes" id="UP000030300">
    <property type="component" value="Chromosome"/>
</dbReference>
<dbReference type="RefSeq" id="WP_038680425.1">
    <property type="nucleotide sequence ID" value="NZ_BJMC01000022.1"/>
</dbReference>
<sequence length="247" mass="28014">MGEIRVGTSGWSYPSWRGDFYPPGLVQRRELSYLAERVDSVEINGSFYSLQRPTSYRKWREATPDGFVLAVKGGRFITHLKRLREVADPIARFFGSGLDELGPKLGPVLWQLPATLTYDRALLADFYDALPRKVGTWPVRHVLEFRDASFCTDEALDQMRAHDIGCVVSDSPGTWPRAEAVTSDVVYVRLHGHTELYASGYAPASLDQWAERCRGWAEEADVYVYFDNDARGRAPYDAMGLRARLRQ</sequence>
<reference evidence="1 2" key="1">
    <citation type="journal article" date="2015" name="Genome Announc.">
        <title>Complete Genome Sequence of Steroid-Transforming Nocardioides simplex VKM Ac-2033D.</title>
        <authorList>
            <person name="Shtratnikova V.Y."/>
            <person name="Schelkunov M.I."/>
            <person name="Pekov Y.A."/>
            <person name="Fokina V.V."/>
            <person name="Logacheva M.D."/>
            <person name="Sokolov S.L."/>
            <person name="Bragin E.Y."/>
            <person name="Ashapkin V.V."/>
            <person name="Donova M.V."/>
        </authorList>
    </citation>
    <scope>NUCLEOTIDE SEQUENCE [LARGE SCALE GENOMIC DNA]</scope>
    <source>
        <strain evidence="1 2">VKM Ac-2033D</strain>
    </source>
</reference>
<dbReference type="Gene3D" id="3.20.20.410">
    <property type="entry name" value="Protein of unknown function UPF0759"/>
    <property type="match status" value="1"/>
</dbReference>
<dbReference type="InterPro" id="IPR036520">
    <property type="entry name" value="UPF0759_sf"/>
</dbReference>
<organism evidence="1 2">
    <name type="scientific">Nocardioides simplex</name>
    <name type="common">Arthrobacter simplex</name>
    <dbReference type="NCBI Taxonomy" id="2045"/>
    <lineage>
        <taxon>Bacteria</taxon>
        <taxon>Bacillati</taxon>
        <taxon>Actinomycetota</taxon>
        <taxon>Actinomycetes</taxon>
        <taxon>Propionibacteriales</taxon>
        <taxon>Nocardioidaceae</taxon>
        <taxon>Pimelobacter</taxon>
    </lineage>
</organism>
<dbReference type="KEGG" id="psim:KR76_18810"/>
<keyword evidence="2" id="KW-1185">Reference proteome</keyword>
<dbReference type="AlphaFoldDB" id="A0A0A1DP34"/>
<evidence type="ECO:0000313" key="1">
    <source>
        <dbReference type="EMBL" id="AIY18308.1"/>
    </source>
</evidence>
<dbReference type="InterPro" id="IPR002763">
    <property type="entry name" value="DUF72"/>
</dbReference>
<dbReference type="STRING" id="2045.KR76_18810"/>
<proteinExistence type="predicted"/>
<evidence type="ECO:0000313" key="2">
    <source>
        <dbReference type="Proteomes" id="UP000030300"/>
    </source>
</evidence>
<dbReference type="Pfam" id="PF01904">
    <property type="entry name" value="DUF72"/>
    <property type="match status" value="1"/>
</dbReference>
<dbReference type="PANTHER" id="PTHR30348">
    <property type="entry name" value="UNCHARACTERIZED PROTEIN YECE"/>
    <property type="match status" value="1"/>
</dbReference>
<dbReference type="PANTHER" id="PTHR30348:SF4">
    <property type="entry name" value="DUF72 DOMAIN-CONTAINING PROTEIN"/>
    <property type="match status" value="1"/>
</dbReference>
<dbReference type="eggNOG" id="COG1801">
    <property type="taxonomic scope" value="Bacteria"/>
</dbReference>
<protein>
    <submittedName>
        <fullName evidence="1">Uncharacterized protein</fullName>
    </submittedName>
</protein>
<dbReference type="OrthoDB" id="9780310at2"/>